<keyword evidence="4 11" id="KW-0227">DNA damage</keyword>
<dbReference type="EMBL" id="OU895877">
    <property type="protein sequence ID" value="CAG9798398.1"/>
    <property type="molecule type" value="Genomic_DNA"/>
</dbReference>
<keyword evidence="7 11" id="KW-0805">Transcription regulation</keyword>
<evidence type="ECO:0000256" key="3">
    <source>
        <dbReference type="ARBA" id="ARBA00022723"/>
    </source>
</evidence>
<evidence type="ECO:0000256" key="9">
    <source>
        <dbReference type="ARBA" id="ARBA00023204"/>
    </source>
</evidence>
<keyword evidence="8 11" id="KW-0804">Transcription</keyword>
<reference evidence="12" key="1">
    <citation type="submission" date="2022-01" db="EMBL/GenBank/DDBJ databases">
        <authorList>
            <person name="King R."/>
        </authorList>
    </citation>
    <scope>NUCLEOTIDE SEQUENCE</scope>
</reference>
<dbReference type="Proteomes" id="UP001153620">
    <property type="component" value="Chromosome 1"/>
</dbReference>
<reference evidence="12" key="2">
    <citation type="submission" date="2022-10" db="EMBL/GenBank/DDBJ databases">
        <authorList>
            <consortium name="ENA_rothamsted_submissions"/>
            <consortium name="culmorum"/>
            <person name="King R."/>
        </authorList>
    </citation>
    <scope>NUCLEOTIDE SEQUENCE</scope>
</reference>
<dbReference type="InterPro" id="IPR036465">
    <property type="entry name" value="vWFA_dom_sf"/>
</dbReference>
<dbReference type="GO" id="GO:0008270">
    <property type="term" value="F:zinc ion binding"/>
    <property type="evidence" value="ECO:0007669"/>
    <property type="project" value="UniProtKB-KW"/>
</dbReference>
<evidence type="ECO:0000256" key="6">
    <source>
        <dbReference type="ARBA" id="ARBA00022833"/>
    </source>
</evidence>
<gene>
    <name evidence="12" type="ORF">CHIRRI_LOCUS1380</name>
</gene>
<evidence type="ECO:0000256" key="10">
    <source>
        <dbReference type="ARBA" id="ARBA00023242"/>
    </source>
</evidence>
<dbReference type="GO" id="GO:0006355">
    <property type="term" value="P:regulation of DNA-templated transcription"/>
    <property type="evidence" value="ECO:0007669"/>
    <property type="project" value="InterPro"/>
</dbReference>
<comment type="subunit">
    <text evidence="11">Part of a TFIID-containing RNA polymerase II pre-initiation complex that is composed of TBP and at least GTF2A1, GTF2A2, GTF2E1, GTF2E2, GTF2F1, GTF2H2, GTF2H3, GTF2H4, GTF2H5, GTF2B, TCEA1, ERCC2, ERCC3, TAF1, TAF2, TAF3, TAF4, TAF5, TAF6, TAF7, TAF8, TAF9, TAF10, TAF11, TAF12 and TAF13. Component of the 7-subunit TFIIH core complex composed of XPB/ERCC3, XPD/ERCC2, GTF2H1, GTF2H2, GTF2H3, GTF2H4 and GTF2H5, which is active in NER. The core complex associates with the 3-subunit CDK-activating kinase (CAK) module composed of CCNH/cyclin H, CDK7 and MNAT1 to form the 10-subunit holoenzyme (holo-TFIIH) active in transcription. Interacts with RARA; the interaction requires prior phosphorylation of RARA on 'Ser-369' which then enhances interaction of RARA with CDK7.</text>
</comment>
<dbReference type="Gene3D" id="3.40.50.410">
    <property type="entry name" value="von Willebrand factor, type A domain"/>
    <property type="match status" value="1"/>
</dbReference>
<keyword evidence="10 11" id="KW-0539">Nucleus</keyword>
<dbReference type="PANTHER" id="PTHR12831">
    <property type="entry name" value="TRANSCRIPTION INITIATION FACTOR IIH TFIIH , POLYPEPTIDE 3-RELATED"/>
    <property type="match status" value="1"/>
</dbReference>
<organism evidence="12 13">
    <name type="scientific">Chironomus riparius</name>
    <dbReference type="NCBI Taxonomy" id="315576"/>
    <lineage>
        <taxon>Eukaryota</taxon>
        <taxon>Metazoa</taxon>
        <taxon>Ecdysozoa</taxon>
        <taxon>Arthropoda</taxon>
        <taxon>Hexapoda</taxon>
        <taxon>Insecta</taxon>
        <taxon>Pterygota</taxon>
        <taxon>Neoptera</taxon>
        <taxon>Endopterygota</taxon>
        <taxon>Diptera</taxon>
        <taxon>Nematocera</taxon>
        <taxon>Chironomoidea</taxon>
        <taxon>Chironomidae</taxon>
        <taxon>Chironominae</taxon>
        <taxon>Chironomus</taxon>
    </lineage>
</organism>
<evidence type="ECO:0000256" key="11">
    <source>
        <dbReference type="RuleBase" id="RU368090"/>
    </source>
</evidence>
<keyword evidence="3 11" id="KW-0479">Metal-binding</keyword>
<dbReference type="GO" id="GO:0000439">
    <property type="term" value="C:transcription factor TFIIH core complex"/>
    <property type="evidence" value="ECO:0007669"/>
    <property type="project" value="UniProtKB-UniRule"/>
</dbReference>
<keyword evidence="9 11" id="KW-0234">DNA repair</keyword>
<evidence type="ECO:0000256" key="2">
    <source>
        <dbReference type="ARBA" id="ARBA00005273"/>
    </source>
</evidence>
<dbReference type="InterPro" id="IPR004600">
    <property type="entry name" value="TFIIH_Tfb4/GTF2H3"/>
</dbReference>
<dbReference type="GO" id="GO:0006289">
    <property type="term" value="P:nucleotide-excision repair"/>
    <property type="evidence" value="ECO:0007669"/>
    <property type="project" value="UniProtKB-UniRule"/>
</dbReference>
<protein>
    <recommendedName>
        <fullName evidence="11">General transcription factor IIH subunit 3</fullName>
    </recommendedName>
    <alternativeName>
        <fullName evidence="11">General transcription factor IIH polypeptide 3</fullName>
    </alternativeName>
</protein>
<dbReference type="GO" id="GO:0005675">
    <property type="term" value="C:transcription factor TFIIH holo complex"/>
    <property type="evidence" value="ECO:0007669"/>
    <property type="project" value="UniProtKB-UniRule"/>
</dbReference>
<evidence type="ECO:0000313" key="12">
    <source>
        <dbReference type="EMBL" id="CAG9798398.1"/>
    </source>
</evidence>
<sequence>MSTMAETTPDDPSLLVICVDSNPSQGILRRNPDALNSIINCVTAFGNAHLMHKPQNKLAVLSCHHNGSKFLYPSPEKSLEIRQMDGQYEFFTFVEKSIKFNLSELIKNAPKIVNNVESMLAGCLAMALCYIVRVKKAQPIGTNLISRILVVTGSEDSAHQYMTYMNVFFTAQKERVVLDICTLDNTLVLLQQGCDITGGHYLKVPQLDGLLQYLLWIFLPEPSIRSKLALPPAVKVDYRAACFCHRELIDIGFVCSVCLSIFCKFSPICTTCSTVFKVPVPIKPKKKKIKT</sequence>
<keyword evidence="5 11" id="KW-0863">Zinc-finger</keyword>
<evidence type="ECO:0000256" key="5">
    <source>
        <dbReference type="ARBA" id="ARBA00022771"/>
    </source>
</evidence>
<dbReference type="PANTHER" id="PTHR12831:SF0">
    <property type="entry name" value="GENERAL TRANSCRIPTION FACTOR IIH SUBUNIT 3"/>
    <property type="match status" value="1"/>
</dbReference>
<comment type="function">
    <text evidence="11">Component of the general transcription and DNA repair factor IIH (TFIIH) core complex, which is involved in general and transcription-coupled nucleotide excision repair (NER) of damaged DNA and, when complexed to CAK, in RNA transcription by RNA polymerase II. In NER, TFIIH acts by opening DNA around the lesion to allow the excision of the damaged oligonucleotide and its replacement by a new DNA fragment. In transcription, TFIIH has an essential role in transcription initiation. When the pre-initiation complex (PIC) has been established, TFIIH is required for promoter opening and promoter escape. Phosphorylation of the C-terminal tail (CTD) of the largest subunit of RNA polymerase II by the kinase module CAK controls the initiation of transcription.</text>
</comment>
<evidence type="ECO:0000256" key="4">
    <source>
        <dbReference type="ARBA" id="ARBA00022763"/>
    </source>
</evidence>
<comment type="subcellular location">
    <subcellularLocation>
        <location evidence="1 11">Nucleus</location>
    </subcellularLocation>
</comment>
<evidence type="ECO:0000256" key="7">
    <source>
        <dbReference type="ARBA" id="ARBA00023015"/>
    </source>
</evidence>
<keyword evidence="13" id="KW-1185">Reference proteome</keyword>
<dbReference type="Pfam" id="PF03850">
    <property type="entry name" value="Tfb4"/>
    <property type="match status" value="1"/>
</dbReference>
<dbReference type="AlphaFoldDB" id="A0A9N9RL17"/>
<accession>A0A9N9RL17</accession>
<evidence type="ECO:0000313" key="13">
    <source>
        <dbReference type="Proteomes" id="UP001153620"/>
    </source>
</evidence>
<evidence type="ECO:0000256" key="1">
    <source>
        <dbReference type="ARBA" id="ARBA00004123"/>
    </source>
</evidence>
<evidence type="ECO:0000256" key="8">
    <source>
        <dbReference type="ARBA" id="ARBA00023163"/>
    </source>
</evidence>
<name>A0A9N9RL17_9DIPT</name>
<proteinExistence type="inferred from homology"/>
<dbReference type="OrthoDB" id="17307at2759"/>
<comment type="similarity">
    <text evidence="2 11">Belongs to the TFB4 family.</text>
</comment>
<keyword evidence="6 11" id="KW-0862">Zinc</keyword>